<evidence type="ECO:0000256" key="5">
    <source>
        <dbReference type="ARBA" id="ARBA00022741"/>
    </source>
</evidence>
<dbReference type="Gene3D" id="3.30.420.40">
    <property type="match status" value="2"/>
</dbReference>
<reference evidence="8" key="1">
    <citation type="submission" date="2021-03" db="EMBL/GenBank/DDBJ databases">
        <title>Chromosome level genome of the anhydrobiotic midge Polypedilum vanderplanki.</title>
        <authorList>
            <person name="Yoshida Y."/>
            <person name="Kikawada T."/>
            <person name="Gusev O."/>
        </authorList>
    </citation>
    <scope>NUCLEOTIDE SEQUENCE</scope>
    <source>
        <strain evidence="8">NIAS01</strain>
        <tissue evidence="8">Whole body or cell culture</tissue>
    </source>
</reference>
<dbReference type="InterPro" id="IPR013126">
    <property type="entry name" value="Hsp_70_fam"/>
</dbReference>
<dbReference type="AlphaFoldDB" id="A0A9J6CR59"/>
<dbReference type="Gene3D" id="2.60.34.10">
    <property type="entry name" value="Substrate Binding Domain Of DNAk, Chain A, domain 1"/>
    <property type="match status" value="1"/>
</dbReference>
<dbReference type="Gene3D" id="1.20.1270.10">
    <property type="match status" value="1"/>
</dbReference>
<dbReference type="FunFam" id="3.30.30.30:FF:000002">
    <property type="entry name" value="Heat shock 70 kDa protein 4"/>
    <property type="match status" value="1"/>
</dbReference>
<evidence type="ECO:0000256" key="6">
    <source>
        <dbReference type="ARBA" id="ARBA00022840"/>
    </source>
</evidence>
<dbReference type="OrthoDB" id="434160at2759"/>
<dbReference type="InterPro" id="IPR029048">
    <property type="entry name" value="HSP70_C_sf"/>
</dbReference>
<dbReference type="Proteomes" id="UP001107558">
    <property type="component" value="Chromosome 1"/>
</dbReference>
<feature type="region of interest" description="Disordered" evidence="7">
    <location>
        <begin position="497"/>
        <end position="575"/>
    </location>
</feature>
<evidence type="ECO:0008006" key="10">
    <source>
        <dbReference type="Google" id="ProtNLM"/>
    </source>
</evidence>
<evidence type="ECO:0000256" key="3">
    <source>
        <dbReference type="ARBA" id="ARBA00022490"/>
    </source>
</evidence>
<dbReference type="FunFam" id="1.20.1270.10:FF:000002">
    <property type="entry name" value="Heat shock 70 kDa protein 4"/>
    <property type="match status" value="1"/>
</dbReference>
<evidence type="ECO:0000256" key="4">
    <source>
        <dbReference type="ARBA" id="ARBA00022553"/>
    </source>
</evidence>
<dbReference type="InterPro" id="IPR043129">
    <property type="entry name" value="ATPase_NBD"/>
</dbReference>
<evidence type="ECO:0000313" key="9">
    <source>
        <dbReference type="Proteomes" id="UP001107558"/>
    </source>
</evidence>
<dbReference type="InterPro" id="IPR029047">
    <property type="entry name" value="HSP70_peptide-bd_sf"/>
</dbReference>
<dbReference type="SUPFAM" id="SSF100920">
    <property type="entry name" value="Heat shock protein 70kD (HSP70), peptide-binding domain"/>
    <property type="match status" value="1"/>
</dbReference>
<gene>
    <name evidence="8" type="ORF">PVAND_013355</name>
</gene>
<evidence type="ECO:0000256" key="7">
    <source>
        <dbReference type="SAM" id="MobiDB-lite"/>
    </source>
</evidence>
<keyword evidence="6" id="KW-0067">ATP-binding</keyword>
<evidence type="ECO:0000256" key="2">
    <source>
        <dbReference type="ARBA" id="ARBA00007381"/>
    </source>
</evidence>
<comment type="caution">
    <text evidence="8">The sequence shown here is derived from an EMBL/GenBank/DDBJ whole genome shotgun (WGS) entry which is preliminary data.</text>
</comment>
<evidence type="ECO:0000256" key="1">
    <source>
        <dbReference type="ARBA" id="ARBA00004496"/>
    </source>
</evidence>
<dbReference type="FunFam" id="3.90.640.10:FF:000004">
    <property type="entry name" value="Heat shock 70 kDa protein 4"/>
    <property type="match status" value="1"/>
</dbReference>
<keyword evidence="9" id="KW-1185">Reference proteome</keyword>
<dbReference type="FunFam" id="3.30.420.40:FF:000171">
    <property type="entry name" value="Heat shock 70 kDa protein 4"/>
    <property type="match status" value="1"/>
</dbReference>
<feature type="compositionally biased region" description="Polar residues" evidence="7">
    <location>
        <begin position="820"/>
        <end position="844"/>
    </location>
</feature>
<dbReference type="SUPFAM" id="SSF53067">
    <property type="entry name" value="Actin-like ATPase domain"/>
    <property type="match status" value="2"/>
</dbReference>
<comment type="subcellular location">
    <subcellularLocation>
        <location evidence="1">Cytoplasm</location>
    </subcellularLocation>
</comment>
<dbReference type="GO" id="GO:0005829">
    <property type="term" value="C:cytosol"/>
    <property type="evidence" value="ECO:0007669"/>
    <property type="project" value="TreeGrafter"/>
</dbReference>
<dbReference type="PANTHER" id="PTHR45639">
    <property type="entry name" value="HSC70CB, ISOFORM G-RELATED"/>
    <property type="match status" value="1"/>
</dbReference>
<feature type="compositionally biased region" description="Low complexity" evidence="7">
    <location>
        <begin position="503"/>
        <end position="535"/>
    </location>
</feature>
<feature type="region of interest" description="Disordered" evidence="7">
    <location>
        <begin position="800"/>
        <end position="855"/>
    </location>
</feature>
<dbReference type="EMBL" id="JADBJN010000001">
    <property type="protein sequence ID" value="KAG5684110.1"/>
    <property type="molecule type" value="Genomic_DNA"/>
</dbReference>
<feature type="compositionally biased region" description="Basic and acidic residues" evidence="7">
    <location>
        <begin position="560"/>
        <end position="572"/>
    </location>
</feature>
<dbReference type="GO" id="GO:0140662">
    <property type="term" value="F:ATP-dependent protein folding chaperone"/>
    <property type="evidence" value="ECO:0007669"/>
    <property type="project" value="InterPro"/>
</dbReference>
<dbReference type="Gene3D" id="3.90.640.10">
    <property type="entry name" value="Actin, Chain A, domain 4"/>
    <property type="match status" value="1"/>
</dbReference>
<dbReference type="FunFam" id="3.30.420.40:FF:000767">
    <property type="entry name" value="Heat shock protein 70 (HSP70)-4, putative"/>
    <property type="match status" value="1"/>
</dbReference>
<dbReference type="CDD" id="cd10228">
    <property type="entry name" value="ASKHA_NBD_HSP70_HSPA4_like"/>
    <property type="match status" value="1"/>
</dbReference>
<protein>
    <recommendedName>
        <fullName evidence="10">Heat shock protein 70</fullName>
    </recommendedName>
</protein>
<feature type="compositionally biased region" description="Basic and acidic residues" evidence="7">
    <location>
        <begin position="846"/>
        <end position="855"/>
    </location>
</feature>
<dbReference type="Pfam" id="PF00012">
    <property type="entry name" value="HSP70"/>
    <property type="match status" value="1"/>
</dbReference>
<keyword evidence="4" id="KW-0597">Phosphoprotein</keyword>
<comment type="similarity">
    <text evidence="2">Belongs to the heat shock protein 70 family.</text>
</comment>
<dbReference type="GO" id="GO:0005524">
    <property type="term" value="F:ATP binding"/>
    <property type="evidence" value="ECO:0007669"/>
    <property type="project" value="UniProtKB-KW"/>
</dbReference>
<dbReference type="Gene3D" id="3.30.30.30">
    <property type="match status" value="1"/>
</dbReference>
<dbReference type="SUPFAM" id="SSF100934">
    <property type="entry name" value="Heat shock protein 70kD (HSP70), C-terminal subdomain"/>
    <property type="match status" value="2"/>
</dbReference>
<sequence>MSVIGIDFGNESCYIAVAKAGGIETITNDYSLRATPSCVAFTGKNRTLGVAAKNQQVTNMKNTICGFKHLLGRKFRDPVVQNELNSIPYRVEERPDGSIGICANYMDEDQSFTPEQITAMLFTKLKIDATDALKTQIYDCVITVPSYFTNAQRKALLDAAGIAGLNCLRLMNETTATALGYGFYKQDLPAPEEKPRNVIFVDFGHSAIQVSACAFNKGKLKMLASASDLVGGRDVDSMLANHFSNEFVTKYKVDPRTNKKAYLRLLTEVEKLKKQMSANSTKLPLSIECFMNDTDVHSSIQRSDMEEICTSLFQRIEACMKRCLKDSKLTLEDIHAVEIVGGSSRIPAVKHLIEQIFGKTPSTQLNQDEAVSRGGALQCAVLSPAVRVKDFNIVDIQPFTVMLSFDNENGQRTEMEVFPANHASPFSRLLTMYRRDPFAIKLYYADPAPCIDPFIGEWQIKDVKPSATGEAQEVKVKVRINHNGLLLVASAQMVEKKDVQEAEQNGNETESTQQQQQSSTPQSPNEQPSNPDSQNTTASSGTEPMDTTPPSNNEGASSEDEIKSPTKEHEKTGWTQRISRWFSSDDKKKKKSSNKIVELTINARTHGYSQHEFDKYFELEGKMISNDRQEKERVDARNALEEFVYEYRGKLQEGGNLFEYIDDPSREEICRQLDDVENWLYEDGDSCEREIYRNRLGELNKKIDPIKARHDEYEGQQQAFNDLGHAIQMAYKAVEQFRSGDPKYDHLTEAEMLNITEAAEKTQKWFDDARGKLSTVRKTQDPPVKLADARHEYQTLTTCVNSVINRPKPRPPTPPPATKQENNTAEPQSEQPATGDGQQQNNAEPNLKEDKMDVD</sequence>
<keyword evidence="3" id="KW-0963">Cytoplasm</keyword>
<proteinExistence type="inferred from homology"/>
<organism evidence="8 9">
    <name type="scientific">Polypedilum vanderplanki</name>
    <name type="common">Sleeping chironomid midge</name>
    <dbReference type="NCBI Taxonomy" id="319348"/>
    <lineage>
        <taxon>Eukaryota</taxon>
        <taxon>Metazoa</taxon>
        <taxon>Ecdysozoa</taxon>
        <taxon>Arthropoda</taxon>
        <taxon>Hexapoda</taxon>
        <taxon>Insecta</taxon>
        <taxon>Pterygota</taxon>
        <taxon>Neoptera</taxon>
        <taxon>Endopterygota</taxon>
        <taxon>Diptera</taxon>
        <taxon>Nematocera</taxon>
        <taxon>Chironomoidea</taxon>
        <taxon>Chironomidae</taxon>
        <taxon>Chironominae</taxon>
        <taxon>Polypedilum</taxon>
        <taxon>Polypedilum</taxon>
    </lineage>
</organism>
<dbReference type="FunFam" id="3.30.420.40:FF:000495">
    <property type="entry name" value="Heat shock protein 4b"/>
    <property type="match status" value="1"/>
</dbReference>
<dbReference type="PRINTS" id="PR00301">
    <property type="entry name" value="HEATSHOCK70"/>
</dbReference>
<name>A0A9J6CR59_POLVA</name>
<evidence type="ECO:0000313" key="8">
    <source>
        <dbReference type="EMBL" id="KAG5684110.1"/>
    </source>
</evidence>
<dbReference type="PANTHER" id="PTHR45639:SF4">
    <property type="entry name" value="HSC70CB, ISOFORM G"/>
    <property type="match status" value="1"/>
</dbReference>
<dbReference type="GO" id="GO:0005634">
    <property type="term" value="C:nucleus"/>
    <property type="evidence" value="ECO:0007669"/>
    <property type="project" value="TreeGrafter"/>
</dbReference>
<keyword evidence="5" id="KW-0547">Nucleotide-binding</keyword>
<accession>A0A9J6CR59</accession>